<dbReference type="Proteomes" id="UP000006004">
    <property type="component" value="Unassembled WGS sequence"/>
</dbReference>
<dbReference type="eggNOG" id="ENOG503051S">
    <property type="taxonomic scope" value="Bacteria"/>
</dbReference>
<reference evidence="1" key="2">
    <citation type="submission" date="2009-06" db="EMBL/GenBank/DDBJ databases">
        <authorList>
            <person name="Sebastian Y."/>
            <person name="Madupu R."/>
            <person name="Durkin A.S."/>
            <person name="Torralba M."/>
            <person name="Methe B."/>
            <person name="Sutton G.G."/>
            <person name="Strausberg R.L."/>
            <person name="Nelson K.E."/>
        </authorList>
    </citation>
    <scope>NUCLEOTIDE SEQUENCE [LARGE SCALE GENOMIC DNA]</scope>
    <source>
        <strain evidence="1">ATCC 10379</strain>
    </source>
</reference>
<dbReference type="AlphaFoldDB" id="C5NV20"/>
<dbReference type="RefSeq" id="WP_004264044.1">
    <property type="nucleotide sequence ID" value="NZ_ACDZ02000006.1"/>
</dbReference>
<accession>C5NV20</accession>
<organism evidence="1 2">
    <name type="scientific">Gemella haemolysans ATCC 10379</name>
    <dbReference type="NCBI Taxonomy" id="546270"/>
    <lineage>
        <taxon>Bacteria</taxon>
        <taxon>Bacillati</taxon>
        <taxon>Bacillota</taxon>
        <taxon>Bacilli</taxon>
        <taxon>Bacillales</taxon>
        <taxon>Gemellaceae</taxon>
        <taxon>Gemella</taxon>
    </lineage>
</organism>
<dbReference type="GeneID" id="93288205"/>
<keyword evidence="2" id="KW-1185">Reference proteome</keyword>
<dbReference type="OrthoDB" id="2456043at2"/>
<name>C5NV20_9BACL</name>
<dbReference type="EMBL" id="ACDZ02000006">
    <property type="protein sequence ID" value="EER68910.1"/>
    <property type="molecule type" value="Genomic_DNA"/>
</dbReference>
<comment type="caution">
    <text evidence="1">The sequence shown here is derived from an EMBL/GenBank/DDBJ whole genome shotgun (WGS) entry which is preliminary data.</text>
</comment>
<sequence length="84" mass="9685">MSVEYIDISIDFGEYLDRVMDIRIPQKITTKELLQTLVEAYSLQLEIDNPIVRMRGTNVLLTSFSRIADFSDIRSGSFLIVEKI</sequence>
<reference evidence="1" key="1">
    <citation type="submission" date="2009-01" db="EMBL/GenBank/DDBJ databases">
        <authorList>
            <person name="Fulton L."/>
            <person name="Clifton S."/>
            <person name="Chinwalla A.T."/>
            <person name="Mitreva M."/>
            <person name="Sodergren E."/>
            <person name="Weinstock G."/>
            <person name="Clifton S."/>
            <person name="Dooling D.J."/>
            <person name="Fulton B."/>
            <person name="Minx P."/>
            <person name="Pepin K.H."/>
            <person name="Johnson M."/>
            <person name="Bhonagiri V."/>
            <person name="Nash W.E."/>
            <person name="Mardis E.R."/>
            <person name="Wilson R.K."/>
        </authorList>
    </citation>
    <scope>NUCLEOTIDE SEQUENCE [LARGE SCALE GENOMIC DNA]</scope>
    <source>
        <strain evidence="1">ATCC 10379</strain>
    </source>
</reference>
<gene>
    <name evidence="1" type="ORF">GEMHA0001_1397</name>
</gene>
<evidence type="ECO:0000313" key="2">
    <source>
        <dbReference type="Proteomes" id="UP000006004"/>
    </source>
</evidence>
<dbReference type="Gene3D" id="3.10.20.90">
    <property type="entry name" value="Phosphatidylinositol 3-kinase Catalytic Subunit, Chain A, domain 1"/>
    <property type="match status" value="1"/>
</dbReference>
<proteinExistence type="predicted"/>
<evidence type="ECO:0000313" key="1">
    <source>
        <dbReference type="EMBL" id="EER68910.1"/>
    </source>
</evidence>
<protein>
    <submittedName>
        <fullName evidence="1">Type VII secretion protein, YukD family</fullName>
    </submittedName>
</protein>